<evidence type="ECO:0000313" key="2">
    <source>
        <dbReference type="Proteomes" id="UP000033038"/>
    </source>
</evidence>
<accession>A0A0E3LL84</accession>
<dbReference type="AlphaFoldDB" id="A0A0E3LL84"/>
<protein>
    <submittedName>
        <fullName evidence="1">Uncharacterized protein</fullName>
    </submittedName>
</protein>
<dbReference type="PATRIC" id="fig|1434109.4.peg.1976"/>
<organism evidence="1 2">
    <name type="scientific">Methanosarcina barkeri str. Wiesmoor</name>
    <dbReference type="NCBI Taxonomy" id="1434109"/>
    <lineage>
        <taxon>Archaea</taxon>
        <taxon>Methanobacteriati</taxon>
        <taxon>Methanobacteriota</taxon>
        <taxon>Stenosarchaea group</taxon>
        <taxon>Methanomicrobia</taxon>
        <taxon>Methanosarcinales</taxon>
        <taxon>Methanosarcinaceae</taxon>
        <taxon>Methanosarcina</taxon>
    </lineage>
</organism>
<dbReference type="KEGG" id="mbw:MSBRW_1573"/>
<name>A0A0E3LL84_METBA</name>
<dbReference type="Proteomes" id="UP000033038">
    <property type="component" value="Chromosome"/>
</dbReference>
<dbReference type="EMBL" id="CP009526">
    <property type="protein sequence ID" value="AKB50826.1"/>
    <property type="molecule type" value="Genomic_DNA"/>
</dbReference>
<sequence>MGKLDKYSHNLEIKTKVDKWNEPLYRILTGHEDLLRVTSDFPKLGKLPALGKINAVEDFEYIGNGGERANAAVAVVVVVVCVAVAARPSVASDEIIRAKLLDVYNPVERETLHNAILTVQKEPELIKETLGLDEKATGDMMSRMERVEKLLV</sequence>
<evidence type="ECO:0000313" key="1">
    <source>
        <dbReference type="EMBL" id="AKB50826.1"/>
    </source>
</evidence>
<proteinExistence type="predicted"/>
<dbReference type="RefSeq" id="WP_011308087.1">
    <property type="nucleotide sequence ID" value="NZ_CP009526.1"/>
</dbReference>
<dbReference type="GeneID" id="24823054"/>
<gene>
    <name evidence="1" type="ORF">MSBRW_1573</name>
</gene>
<dbReference type="HOGENOM" id="CLU_1718203_0_0_2"/>
<reference evidence="1 2" key="1">
    <citation type="submission" date="2014-07" db="EMBL/GenBank/DDBJ databases">
        <title>Methanogenic archaea and the global carbon cycle.</title>
        <authorList>
            <person name="Henriksen J.R."/>
            <person name="Luke J."/>
            <person name="Reinhart S."/>
            <person name="Benedict M.N."/>
            <person name="Youngblut N.D."/>
            <person name="Metcalf M.E."/>
            <person name="Whitaker R.J."/>
            <person name="Metcalf W.W."/>
        </authorList>
    </citation>
    <scope>NUCLEOTIDE SEQUENCE [LARGE SCALE GENOMIC DNA]</scope>
    <source>
        <strain evidence="1 2">Wiesmoor</strain>
    </source>
</reference>